<keyword evidence="1" id="KW-0732">Signal</keyword>
<reference evidence="3" key="2">
    <citation type="submission" date="2020-02" db="EMBL/GenBank/DDBJ databases">
        <authorList>
            <consortium name="NCBI Pathogen Detection Project"/>
        </authorList>
    </citation>
    <scope>NUCLEOTIDE SEQUENCE</scope>
    <source>
        <strain evidence="2">MA.CK_93/00015421</strain>
        <strain evidence="3">MA.CK_97/00006534</strain>
    </source>
</reference>
<dbReference type="PROSITE" id="PS51257">
    <property type="entry name" value="PROKAR_LIPOPROTEIN"/>
    <property type="match status" value="1"/>
</dbReference>
<feature type="signal peptide" evidence="1">
    <location>
        <begin position="1"/>
        <end position="19"/>
    </location>
</feature>
<gene>
    <name evidence="3" type="ORF">G8W46_002437</name>
    <name evidence="2" type="ORF">G9F29_002530</name>
</gene>
<evidence type="ECO:0000256" key="1">
    <source>
        <dbReference type="SAM" id="SignalP"/>
    </source>
</evidence>
<evidence type="ECO:0000313" key="2">
    <source>
        <dbReference type="EMBL" id="HAF4740796.1"/>
    </source>
</evidence>
<evidence type="ECO:0000313" key="3">
    <source>
        <dbReference type="EMBL" id="HAG1982948.1"/>
    </source>
</evidence>
<dbReference type="AlphaFoldDB" id="A0A759MQI1"/>
<dbReference type="EMBL" id="DAAXPE010000009">
    <property type="protein sequence ID" value="HAG1982948.1"/>
    <property type="molecule type" value="Genomic_DNA"/>
</dbReference>
<evidence type="ECO:0008006" key="4">
    <source>
        <dbReference type="Google" id="ProtNLM"/>
    </source>
</evidence>
<reference evidence="3" key="1">
    <citation type="journal article" date="2018" name="Genome Biol.">
        <title>SKESA: strategic k-mer extension for scrupulous assemblies.</title>
        <authorList>
            <person name="Souvorov A."/>
            <person name="Agarwala R."/>
            <person name="Lipman D.J."/>
        </authorList>
    </citation>
    <scope>NUCLEOTIDE SEQUENCE</scope>
    <source>
        <strain evidence="2">MA.CK_93/00015421</strain>
        <strain evidence="3">MA.CK_97/00006534</strain>
    </source>
</reference>
<protein>
    <recommendedName>
        <fullName evidence="4">Lipoprotein</fullName>
    </recommendedName>
</protein>
<name>A0A759MQI1_SALER</name>
<feature type="chain" id="PRO_5036198591" description="Lipoprotein" evidence="1">
    <location>
        <begin position="20"/>
        <end position="127"/>
    </location>
</feature>
<sequence>MKKYVLVLFGALLLSGCMSTPSSTELSNAYYGELPQYYEGQIKQTIGDRLKDADSAKYQFGTPSKAYLQGGMAENFKMYYGWAIPVRVNAKNSYGAYVGYQDYMFMYLNNNLVDATLKFKTGYAKTI</sequence>
<accession>A0A759MQI1</accession>
<organism evidence="3">
    <name type="scientific">Salmonella enterica</name>
    <name type="common">Salmonella choleraesuis</name>
    <dbReference type="NCBI Taxonomy" id="28901"/>
    <lineage>
        <taxon>Bacteria</taxon>
        <taxon>Pseudomonadati</taxon>
        <taxon>Pseudomonadota</taxon>
        <taxon>Gammaproteobacteria</taxon>
        <taxon>Enterobacterales</taxon>
        <taxon>Enterobacteriaceae</taxon>
        <taxon>Salmonella</taxon>
    </lineage>
</organism>
<proteinExistence type="predicted"/>
<comment type="caution">
    <text evidence="3">The sequence shown here is derived from an EMBL/GenBank/DDBJ whole genome shotgun (WGS) entry which is preliminary data.</text>
</comment>
<dbReference type="EMBL" id="DAAVHI010000008">
    <property type="protein sequence ID" value="HAF4740796.1"/>
    <property type="molecule type" value="Genomic_DNA"/>
</dbReference>